<dbReference type="OrthoDB" id="2050804at2"/>
<dbReference type="RefSeq" id="WP_068661062.1">
    <property type="nucleotide sequence ID" value="NZ_CP017770.1"/>
</dbReference>
<reference evidence="1 2" key="1">
    <citation type="submission" date="2016-02" db="EMBL/GenBank/DDBJ databases">
        <title>Paenibacillus sp. LPB0068, isolated from Crassostrea gigas.</title>
        <authorList>
            <person name="Shin S.-K."/>
            <person name="Yi H."/>
        </authorList>
    </citation>
    <scope>NUCLEOTIDE SEQUENCE [LARGE SCALE GENOMIC DNA]</scope>
    <source>
        <strain evidence="1 2">LPB0068</strain>
    </source>
</reference>
<evidence type="ECO:0000313" key="1">
    <source>
        <dbReference type="EMBL" id="OAB71450.1"/>
    </source>
</evidence>
<dbReference type="EMBL" id="LSFN01000039">
    <property type="protein sequence ID" value="OAB71450.1"/>
    <property type="molecule type" value="Genomic_DNA"/>
</dbReference>
<dbReference type="KEGG" id="pcx:LPB68_16440"/>
<name>A0A167AUN8_9BACL</name>
<sequence length="133" mass="15201">MSVNIKIYPDYFPANCPPNDALEEEIIVYRLCESNPVSENDFLSHFILNPNRNYNGKLQAFGLSVISDIEEIEKMRNISPIMRKKKYVATGMTMGSSGVIKKTPSNNCNSHITWWLIKEALPHAYFEVCKEVV</sequence>
<comment type="caution">
    <text evidence="1">The sequence shown here is derived from an EMBL/GenBank/DDBJ whole genome shotgun (WGS) entry which is preliminary data.</text>
</comment>
<gene>
    <name evidence="1" type="ORF">PNBC_19310</name>
</gene>
<accession>A0A167AUN8</accession>
<evidence type="ECO:0000313" key="2">
    <source>
        <dbReference type="Proteomes" id="UP000077134"/>
    </source>
</evidence>
<keyword evidence="2" id="KW-1185">Reference proteome</keyword>
<dbReference type="Proteomes" id="UP000077134">
    <property type="component" value="Unassembled WGS sequence"/>
</dbReference>
<dbReference type="AlphaFoldDB" id="A0A167AUN8"/>
<protein>
    <submittedName>
        <fullName evidence="1">Uncharacterized protein</fullName>
    </submittedName>
</protein>
<proteinExistence type="predicted"/>
<dbReference type="STRING" id="1763538.LPB68_16440"/>
<organism evidence="1 2">
    <name type="scientific">Paenibacillus crassostreae</name>
    <dbReference type="NCBI Taxonomy" id="1763538"/>
    <lineage>
        <taxon>Bacteria</taxon>
        <taxon>Bacillati</taxon>
        <taxon>Bacillota</taxon>
        <taxon>Bacilli</taxon>
        <taxon>Bacillales</taxon>
        <taxon>Paenibacillaceae</taxon>
        <taxon>Paenibacillus</taxon>
    </lineage>
</organism>